<keyword evidence="1" id="KW-1133">Transmembrane helix</keyword>
<feature type="transmembrane region" description="Helical" evidence="1">
    <location>
        <begin position="63"/>
        <end position="87"/>
    </location>
</feature>
<reference evidence="2" key="1">
    <citation type="submission" date="2023-11" db="EMBL/GenBank/DDBJ databases">
        <title>Completed genome sequence of Mycoplasma equirhinis type strain M432/72.</title>
        <authorList>
            <person name="Spergser J."/>
        </authorList>
    </citation>
    <scope>NUCLEOTIDE SEQUENCE [LARGE SCALE GENOMIC DNA]</scope>
    <source>
        <strain evidence="2">M432/72</strain>
    </source>
</reference>
<dbReference type="EMBL" id="CP137845">
    <property type="protein sequence ID" value="WPB54027.1"/>
    <property type="molecule type" value="Genomic_DNA"/>
</dbReference>
<feature type="transmembrane region" description="Helical" evidence="1">
    <location>
        <begin position="6"/>
        <end position="26"/>
    </location>
</feature>
<dbReference type="Proteomes" id="UP001303601">
    <property type="component" value="Chromosome"/>
</dbReference>
<dbReference type="GeneID" id="94493326"/>
<dbReference type="RefSeq" id="WP_140031412.1">
    <property type="nucleotide sequence ID" value="NZ_CP137845.1"/>
</dbReference>
<organism evidence="2 3">
    <name type="scientific">Metamycoplasma equirhinis</name>
    <dbReference type="NCBI Taxonomy" id="92402"/>
    <lineage>
        <taxon>Bacteria</taxon>
        <taxon>Bacillati</taxon>
        <taxon>Mycoplasmatota</taxon>
        <taxon>Mycoplasmoidales</taxon>
        <taxon>Metamycoplasmataceae</taxon>
        <taxon>Metamycoplasma</taxon>
    </lineage>
</organism>
<keyword evidence="1" id="KW-0812">Transmembrane</keyword>
<protein>
    <submittedName>
        <fullName evidence="2">Uncharacterized protein</fullName>
    </submittedName>
</protein>
<gene>
    <name evidence="2" type="ORF">R9B83_00405</name>
</gene>
<keyword evidence="3" id="KW-1185">Reference proteome</keyword>
<keyword evidence="1" id="KW-0472">Membrane</keyword>
<accession>A0ABZ0PB99</accession>
<proteinExistence type="predicted"/>
<name>A0ABZ0PB99_9BACT</name>
<feature type="transmembrane region" description="Helical" evidence="1">
    <location>
        <begin position="99"/>
        <end position="116"/>
    </location>
</feature>
<sequence>MKVSVLIVITIFGSLISNLISIIFYYKIFKQKMLSSLLAIKLIEKESLKIDKSFIKKVFYKNACYLLILFIPSMIISITLALLWIFLEINEMPYFLRRIIGLLNFIFCSPFLILFLKNINLLKYHDTSYRLSRLDSCNQIFFFENKIINEEKYKNFLIAIEKEIYLKFLDWNGKSVKSLNLEKIKNFCYKKKKFNAFSLDYLLFVDPQVLKN</sequence>
<evidence type="ECO:0000313" key="3">
    <source>
        <dbReference type="Proteomes" id="UP001303601"/>
    </source>
</evidence>
<evidence type="ECO:0000256" key="1">
    <source>
        <dbReference type="SAM" id="Phobius"/>
    </source>
</evidence>
<evidence type="ECO:0000313" key="2">
    <source>
        <dbReference type="EMBL" id="WPB54027.1"/>
    </source>
</evidence>